<name>A0ABW4VC56_9MICO</name>
<evidence type="ECO:0000259" key="3">
    <source>
        <dbReference type="SMART" id="SM00939"/>
    </source>
</evidence>
<evidence type="ECO:0000256" key="1">
    <source>
        <dbReference type="ARBA" id="ARBA00022801"/>
    </source>
</evidence>
<gene>
    <name evidence="4" type="ORF">ACFSL2_15500</name>
</gene>
<dbReference type="Pfam" id="PF02129">
    <property type="entry name" value="Peptidase_S15"/>
    <property type="match status" value="1"/>
</dbReference>
<dbReference type="InterPro" id="IPR008979">
    <property type="entry name" value="Galactose-bd-like_sf"/>
</dbReference>
<feature type="chain" id="PRO_5045772672" evidence="2">
    <location>
        <begin position="39"/>
        <end position="676"/>
    </location>
</feature>
<dbReference type="Pfam" id="PF08530">
    <property type="entry name" value="PepX_C"/>
    <property type="match status" value="1"/>
</dbReference>
<dbReference type="Gene3D" id="3.40.50.1820">
    <property type="entry name" value="alpha/beta hydrolase"/>
    <property type="match status" value="2"/>
</dbReference>
<dbReference type="RefSeq" id="WP_377198724.1">
    <property type="nucleotide sequence ID" value="NZ_JBHUHF010000001.1"/>
</dbReference>
<sequence length="676" mass="71107">MRVHHVRAKRIAALAVSTLTVSALTGLTLAAGTLPAGAAATVGLPAAANLPASSVPLAVDESAAEDRSAAETSDTAYTLGDDGTTEAVYDYADAIRESVNVIAPDLDGDGDLERIRADIIRPAELDGVAEVPVVMDASPYYACCGRGNESELKQYDESGSPTLFPLFYDNYFVPRGYAYVAVDMAGTGWSTGCTDHGGRSDVLSVKAVVDWLNGNASAVDPDTGEPVVADWSTGRTGMIGKSYDGTLANGVAATGAEGLETIVPIGAISSWYDYDRAQGLPFSTNYPRFLMSYVARDRHVPTDCAAVTEAMNAAADDASGAHNAFWDERDYRSGSVFGTSQVTASVFIVHGAQDTNVDTPNFSRWWTALGEQGVERKLWLTRLGHVDPFDSDRAEWVGTLHRWFDHELLGVDNGITDEPAVRVEVAPNEVVTSDTWPVIDRTARLRPGGDGSLALGARGRAADVGWVNDPRQNFNAALAADANPNRLLFRTGTLTSDLRLSGAASVTTTVTHGAPTGQITVGLVDYGVLDRVLGAGNGAVTLGTESCYGESAGIDDGCYRDVVRNIGSTELQVLGRGWARLDGAGTHTLTVEMQTNDVVVPAGHQLGLVIMGTDRGATVTVDRDATQYSIDLGGTTLNLPVAGPMAGFAPGRSLVPAADEVSPESLLPKQSVIVPR</sequence>
<dbReference type="SMART" id="SM00939">
    <property type="entry name" value="PepX_C"/>
    <property type="match status" value="1"/>
</dbReference>
<organism evidence="4 5">
    <name type="scientific">Promicromonospora aerolata</name>
    <dbReference type="NCBI Taxonomy" id="195749"/>
    <lineage>
        <taxon>Bacteria</taxon>
        <taxon>Bacillati</taxon>
        <taxon>Actinomycetota</taxon>
        <taxon>Actinomycetes</taxon>
        <taxon>Micrococcales</taxon>
        <taxon>Promicromonosporaceae</taxon>
        <taxon>Promicromonospora</taxon>
    </lineage>
</organism>
<keyword evidence="2" id="KW-0732">Signal</keyword>
<dbReference type="InterPro" id="IPR000383">
    <property type="entry name" value="Xaa-Pro-like_dom"/>
</dbReference>
<evidence type="ECO:0000313" key="4">
    <source>
        <dbReference type="EMBL" id="MFD2026920.1"/>
    </source>
</evidence>
<feature type="domain" description="Xaa-Pro dipeptidyl-peptidase C-terminal" evidence="3">
    <location>
        <begin position="401"/>
        <end position="638"/>
    </location>
</feature>
<proteinExistence type="predicted"/>
<dbReference type="InterPro" id="IPR029058">
    <property type="entry name" value="AB_hydrolase_fold"/>
</dbReference>
<feature type="signal peptide" evidence="2">
    <location>
        <begin position="1"/>
        <end position="38"/>
    </location>
</feature>
<dbReference type="SUPFAM" id="SSF49785">
    <property type="entry name" value="Galactose-binding domain-like"/>
    <property type="match status" value="1"/>
</dbReference>
<dbReference type="Proteomes" id="UP001597338">
    <property type="component" value="Unassembled WGS sequence"/>
</dbReference>
<accession>A0ABW4VC56</accession>
<keyword evidence="5" id="KW-1185">Reference proteome</keyword>
<evidence type="ECO:0000313" key="5">
    <source>
        <dbReference type="Proteomes" id="UP001597338"/>
    </source>
</evidence>
<keyword evidence="1 4" id="KW-0378">Hydrolase</keyword>
<evidence type="ECO:0000256" key="2">
    <source>
        <dbReference type="SAM" id="SignalP"/>
    </source>
</evidence>
<dbReference type="GO" id="GO:0016787">
    <property type="term" value="F:hydrolase activity"/>
    <property type="evidence" value="ECO:0007669"/>
    <property type="project" value="UniProtKB-KW"/>
</dbReference>
<reference evidence="5" key="1">
    <citation type="journal article" date="2019" name="Int. J. Syst. Evol. Microbiol.">
        <title>The Global Catalogue of Microorganisms (GCM) 10K type strain sequencing project: providing services to taxonomists for standard genome sequencing and annotation.</title>
        <authorList>
            <consortium name="The Broad Institute Genomics Platform"/>
            <consortium name="The Broad Institute Genome Sequencing Center for Infectious Disease"/>
            <person name="Wu L."/>
            <person name="Ma J."/>
        </authorList>
    </citation>
    <scope>NUCLEOTIDE SEQUENCE [LARGE SCALE GENOMIC DNA]</scope>
    <source>
        <strain evidence="5">CCM 7043</strain>
    </source>
</reference>
<protein>
    <submittedName>
        <fullName evidence="4">CocE/NonD family hydrolase</fullName>
    </submittedName>
</protein>
<dbReference type="Gene3D" id="2.60.120.260">
    <property type="entry name" value="Galactose-binding domain-like"/>
    <property type="match status" value="1"/>
</dbReference>
<dbReference type="InterPro" id="IPR013736">
    <property type="entry name" value="Xaa-Pro_dipept_C"/>
</dbReference>
<comment type="caution">
    <text evidence="4">The sequence shown here is derived from an EMBL/GenBank/DDBJ whole genome shotgun (WGS) entry which is preliminary data.</text>
</comment>
<dbReference type="SUPFAM" id="SSF53474">
    <property type="entry name" value="alpha/beta-Hydrolases"/>
    <property type="match status" value="1"/>
</dbReference>
<dbReference type="EMBL" id="JBHUHF010000001">
    <property type="protein sequence ID" value="MFD2026920.1"/>
    <property type="molecule type" value="Genomic_DNA"/>
</dbReference>